<keyword evidence="2" id="KW-0812">Transmembrane</keyword>
<keyword evidence="2" id="KW-1133">Transmembrane helix</keyword>
<evidence type="ECO:0000313" key="3">
    <source>
        <dbReference type="EMBL" id="TDH69539.1"/>
    </source>
</evidence>
<dbReference type="EMBL" id="SHOA02000005">
    <property type="protein sequence ID" value="TDH69539.1"/>
    <property type="molecule type" value="Genomic_DNA"/>
</dbReference>
<evidence type="ECO:0000256" key="2">
    <source>
        <dbReference type="SAM" id="Phobius"/>
    </source>
</evidence>
<comment type="caution">
    <text evidence="3">The sequence shown here is derived from an EMBL/GenBank/DDBJ whole genome shotgun (WGS) entry which is preliminary data.</text>
</comment>
<feature type="transmembrane region" description="Helical" evidence="2">
    <location>
        <begin position="12"/>
        <end position="33"/>
    </location>
</feature>
<protein>
    <submittedName>
        <fullName evidence="3">Uncharacterized protein</fullName>
    </submittedName>
</protein>
<accession>A0A976IF98</accession>
<proteinExistence type="predicted"/>
<keyword evidence="2" id="KW-0472">Membrane</keyword>
<sequence>MTLLSPINLLRSLSVIVGLMLFVVACIGFKTLNFSFDSVESQAQLGCLCFLGVCFGLLLAFGETTWELFFFFFGFMRYRLGRACIFALSGTMTAILGKTRGQQCNCHDNLILIIEGGALVAMAILQILAILLFGNSNLPRNNKEAICFPIFTRPREAMGTPFPKEAILPCRAIVQPISELSSHEATLDVRPTSPTPRRDNKLPSWMQTS</sequence>
<reference evidence="3 4" key="1">
    <citation type="journal article" date="2021" name="Genome Biol.">
        <title>AFLAP: assembly-free linkage analysis pipeline using k-mers from genome sequencing data.</title>
        <authorList>
            <person name="Fletcher K."/>
            <person name="Zhang L."/>
            <person name="Gil J."/>
            <person name="Han R."/>
            <person name="Cavanaugh K."/>
            <person name="Michelmore R."/>
        </authorList>
    </citation>
    <scope>NUCLEOTIDE SEQUENCE [LARGE SCALE GENOMIC DNA]</scope>
    <source>
        <strain evidence="3 4">SF5</strain>
    </source>
</reference>
<feature type="region of interest" description="Disordered" evidence="1">
    <location>
        <begin position="184"/>
        <end position="209"/>
    </location>
</feature>
<dbReference type="GeneID" id="94346046"/>
<feature type="transmembrane region" description="Helical" evidence="2">
    <location>
        <begin position="110"/>
        <end position="133"/>
    </location>
</feature>
<dbReference type="OrthoDB" id="166514at2759"/>
<dbReference type="RefSeq" id="XP_067819038.1">
    <property type="nucleotide sequence ID" value="XM_067960375.1"/>
</dbReference>
<name>A0A976IF98_BRELC</name>
<dbReference type="KEGG" id="blac:94346046"/>
<keyword evidence="4" id="KW-1185">Reference proteome</keyword>
<dbReference type="Proteomes" id="UP000294530">
    <property type="component" value="Unassembled WGS sequence"/>
</dbReference>
<dbReference type="AlphaFoldDB" id="A0A976IF98"/>
<evidence type="ECO:0000256" key="1">
    <source>
        <dbReference type="SAM" id="MobiDB-lite"/>
    </source>
</evidence>
<organism evidence="3 4">
    <name type="scientific">Bremia lactucae</name>
    <name type="common">Lettuce downy mildew</name>
    <dbReference type="NCBI Taxonomy" id="4779"/>
    <lineage>
        <taxon>Eukaryota</taxon>
        <taxon>Sar</taxon>
        <taxon>Stramenopiles</taxon>
        <taxon>Oomycota</taxon>
        <taxon>Peronosporomycetes</taxon>
        <taxon>Peronosporales</taxon>
        <taxon>Peronosporaceae</taxon>
        <taxon>Bremia</taxon>
    </lineage>
</organism>
<evidence type="ECO:0000313" key="4">
    <source>
        <dbReference type="Proteomes" id="UP000294530"/>
    </source>
</evidence>
<feature type="transmembrane region" description="Helical" evidence="2">
    <location>
        <begin position="45"/>
        <end position="62"/>
    </location>
</feature>
<gene>
    <name evidence="3" type="ORF">CCR75_002277</name>
</gene>
<feature type="transmembrane region" description="Helical" evidence="2">
    <location>
        <begin position="68"/>
        <end position="89"/>
    </location>
</feature>